<dbReference type="AlphaFoldDB" id="A0A133U6X0"/>
<gene>
    <name evidence="2" type="ORF">AKJ61_01845</name>
</gene>
<reference evidence="2 3" key="1">
    <citation type="journal article" date="2016" name="Sci. Rep.">
        <title>Metabolic traits of an uncultured archaeal lineage -MSBL1- from brine pools of the Red Sea.</title>
        <authorList>
            <person name="Mwirichia R."/>
            <person name="Alam I."/>
            <person name="Rashid M."/>
            <person name="Vinu M."/>
            <person name="Ba-Alawi W."/>
            <person name="Anthony Kamau A."/>
            <person name="Kamanda Ngugi D."/>
            <person name="Goker M."/>
            <person name="Klenk H.P."/>
            <person name="Bajic V."/>
            <person name="Stingl U."/>
        </authorList>
    </citation>
    <scope>NUCLEOTIDE SEQUENCE [LARGE SCALE GENOMIC DNA]</scope>
    <source>
        <strain evidence="2">SCGC-AAA259B11</strain>
    </source>
</reference>
<dbReference type="GO" id="GO:0006355">
    <property type="term" value="P:regulation of DNA-templated transcription"/>
    <property type="evidence" value="ECO:0007669"/>
    <property type="project" value="InterPro"/>
</dbReference>
<sequence>MIEMMTLRTGKKSVSVVLTEKIIKKLDELVKEGCYESRSEAVRKPLRKGRGIDFSDKNP</sequence>
<dbReference type="InterPro" id="IPR010985">
    <property type="entry name" value="Ribbon_hlx_hlx"/>
</dbReference>
<dbReference type="SUPFAM" id="SSF47598">
    <property type="entry name" value="Ribbon-helix-helix"/>
    <property type="match status" value="1"/>
</dbReference>
<evidence type="ECO:0000259" key="1">
    <source>
        <dbReference type="Pfam" id="PF01402"/>
    </source>
</evidence>
<accession>A0A133U6X0</accession>
<evidence type="ECO:0000313" key="2">
    <source>
        <dbReference type="EMBL" id="KXA89906.1"/>
    </source>
</evidence>
<dbReference type="InterPro" id="IPR013321">
    <property type="entry name" value="Arc_rbn_hlx_hlx"/>
</dbReference>
<dbReference type="EMBL" id="LHXK01000018">
    <property type="protein sequence ID" value="KXA89906.1"/>
    <property type="molecule type" value="Genomic_DNA"/>
</dbReference>
<evidence type="ECO:0000313" key="3">
    <source>
        <dbReference type="Proteomes" id="UP000070184"/>
    </source>
</evidence>
<dbReference type="Proteomes" id="UP000070184">
    <property type="component" value="Unassembled WGS sequence"/>
</dbReference>
<dbReference type="Pfam" id="PF01402">
    <property type="entry name" value="RHH_1"/>
    <property type="match status" value="1"/>
</dbReference>
<name>A0A133U6X0_9EURY</name>
<dbReference type="InterPro" id="IPR002145">
    <property type="entry name" value="CopG"/>
</dbReference>
<organism evidence="2 3">
    <name type="scientific">candidate division MSBL1 archaeon SCGC-AAA259B11</name>
    <dbReference type="NCBI Taxonomy" id="1698260"/>
    <lineage>
        <taxon>Archaea</taxon>
        <taxon>Methanobacteriati</taxon>
        <taxon>Methanobacteriota</taxon>
        <taxon>candidate division MSBL1</taxon>
    </lineage>
</organism>
<protein>
    <recommendedName>
        <fullName evidence="1">Ribbon-helix-helix protein CopG domain-containing protein</fullName>
    </recommendedName>
</protein>
<dbReference type="CDD" id="cd22231">
    <property type="entry name" value="RHH_NikR_HicB-like"/>
    <property type="match status" value="1"/>
</dbReference>
<comment type="caution">
    <text evidence="2">The sequence shown here is derived from an EMBL/GenBank/DDBJ whole genome shotgun (WGS) entry which is preliminary data.</text>
</comment>
<proteinExistence type="predicted"/>
<dbReference type="Gene3D" id="1.10.1220.10">
    <property type="entry name" value="Met repressor-like"/>
    <property type="match status" value="1"/>
</dbReference>
<feature type="domain" description="Ribbon-helix-helix protein CopG" evidence="1">
    <location>
        <begin position="12"/>
        <end position="44"/>
    </location>
</feature>
<keyword evidence="3" id="KW-1185">Reference proteome</keyword>